<dbReference type="InterPro" id="IPR006179">
    <property type="entry name" value="5_nucleotidase/apyrase"/>
</dbReference>
<dbReference type="GO" id="GO:0016788">
    <property type="term" value="F:hydrolase activity, acting on ester bonds"/>
    <property type="evidence" value="ECO:0007669"/>
    <property type="project" value="InterPro"/>
</dbReference>
<protein>
    <submittedName>
        <fullName evidence="5">2',3'-cyclic-nucleotide 2'-phosphodiesterase / 3'-nucleotidase</fullName>
    </submittedName>
</protein>
<dbReference type="SUPFAM" id="SSF56300">
    <property type="entry name" value="Metallo-dependent phosphatases"/>
    <property type="match status" value="1"/>
</dbReference>
<dbReference type="PANTHER" id="PTHR11575">
    <property type="entry name" value="5'-NUCLEOTIDASE-RELATED"/>
    <property type="match status" value="1"/>
</dbReference>
<dbReference type="Gene3D" id="3.90.780.10">
    <property type="entry name" value="5'-Nucleotidase, C-terminal domain"/>
    <property type="match status" value="1"/>
</dbReference>
<organism evidence="5 6">
    <name type="scientific">Anaerosphaera aminiphila DSM 21120</name>
    <dbReference type="NCBI Taxonomy" id="1120995"/>
    <lineage>
        <taxon>Bacteria</taxon>
        <taxon>Bacillati</taxon>
        <taxon>Bacillota</taxon>
        <taxon>Tissierellia</taxon>
        <taxon>Tissierellales</taxon>
        <taxon>Peptoniphilaceae</taxon>
        <taxon>Anaerosphaera</taxon>
    </lineage>
</organism>
<dbReference type="InterPro" id="IPR004843">
    <property type="entry name" value="Calcineurin-like_PHP"/>
</dbReference>
<feature type="domain" description="5'-Nucleotidase C-terminal" evidence="4">
    <location>
        <begin position="303"/>
        <end position="447"/>
    </location>
</feature>
<evidence type="ECO:0000256" key="2">
    <source>
        <dbReference type="RuleBase" id="RU362119"/>
    </source>
</evidence>
<dbReference type="AlphaFoldDB" id="A0A1M5PVZ8"/>
<dbReference type="GO" id="GO:0030288">
    <property type="term" value="C:outer membrane-bounded periplasmic space"/>
    <property type="evidence" value="ECO:0007669"/>
    <property type="project" value="TreeGrafter"/>
</dbReference>
<dbReference type="RefSeq" id="WP_073183345.1">
    <property type="nucleotide sequence ID" value="NZ_FQXI01000001.1"/>
</dbReference>
<dbReference type="GO" id="GO:0046872">
    <property type="term" value="F:metal ion binding"/>
    <property type="evidence" value="ECO:0007669"/>
    <property type="project" value="InterPro"/>
</dbReference>
<proteinExistence type="inferred from homology"/>
<dbReference type="OrthoDB" id="7820733at2"/>
<evidence type="ECO:0000259" key="3">
    <source>
        <dbReference type="Pfam" id="PF00149"/>
    </source>
</evidence>
<dbReference type="Proteomes" id="UP000184032">
    <property type="component" value="Unassembled WGS sequence"/>
</dbReference>
<dbReference type="STRING" id="1120995.SAMN02745245_00483"/>
<gene>
    <name evidence="5" type="ORF">SAMN02745245_00483</name>
</gene>
<dbReference type="Gene3D" id="3.60.21.10">
    <property type="match status" value="1"/>
</dbReference>
<feature type="domain" description="Calcineurin-like phosphoesterase" evidence="3">
    <location>
        <begin position="4"/>
        <end position="217"/>
    </location>
</feature>
<dbReference type="GO" id="GO:0000166">
    <property type="term" value="F:nucleotide binding"/>
    <property type="evidence" value="ECO:0007669"/>
    <property type="project" value="UniProtKB-KW"/>
</dbReference>
<dbReference type="PRINTS" id="PR01607">
    <property type="entry name" value="APYRASEFAMLY"/>
</dbReference>
<accession>A0A1M5PVZ8</accession>
<dbReference type="InterPro" id="IPR006146">
    <property type="entry name" value="5'-Nucleotdase_CS"/>
</dbReference>
<keyword evidence="2" id="KW-0378">Hydrolase</keyword>
<evidence type="ECO:0000313" key="5">
    <source>
        <dbReference type="EMBL" id="SHH05619.1"/>
    </source>
</evidence>
<dbReference type="Pfam" id="PF02872">
    <property type="entry name" value="5_nucleotid_C"/>
    <property type="match status" value="1"/>
</dbReference>
<dbReference type="GO" id="GO:0009166">
    <property type="term" value="P:nucleotide catabolic process"/>
    <property type="evidence" value="ECO:0007669"/>
    <property type="project" value="InterPro"/>
</dbReference>
<evidence type="ECO:0000256" key="1">
    <source>
        <dbReference type="ARBA" id="ARBA00022729"/>
    </source>
</evidence>
<dbReference type="PROSITE" id="PS00786">
    <property type="entry name" value="5_NUCLEOTIDASE_2"/>
    <property type="match status" value="1"/>
</dbReference>
<evidence type="ECO:0000313" key="6">
    <source>
        <dbReference type="Proteomes" id="UP000184032"/>
    </source>
</evidence>
<dbReference type="InterPro" id="IPR036907">
    <property type="entry name" value="5'-Nucleotdase_C_sf"/>
</dbReference>
<name>A0A1M5PVZ8_9FIRM</name>
<dbReference type="InterPro" id="IPR029052">
    <property type="entry name" value="Metallo-depent_PP-like"/>
</dbReference>
<dbReference type="EMBL" id="FQXI01000001">
    <property type="protein sequence ID" value="SHH05619.1"/>
    <property type="molecule type" value="Genomic_DNA"/>
</dbReference>
<dbReference type="PANTHER" id="PTHR11575:SF6">
    <property type="entry name" value="2',3'-CYCLIC-NUCLEOTIDE 2'-PHOSPHODIESTERASE_3'-NUCLEOTIDASE"/>
    <property type="match status" value="1"/>
</dbReference>
<comment type="similarity">
    <text evidence="2">Belongs to the 5'-nucleotidase family.</text>
</comment>
<dbReference type="SUPFAM" id="SSF55816">
    <property type="entry name" value="5'-nucleotidase (syn. UDP-sugar hydrolase), C-terminal domain"/>
    <property type="match status" value="1"/>
</dbReference>
<dbReference type="InterPro" id="IPR008334">
    <property type="entry name" value="5'-Nucleotdase_C"/>
</dbReference>
<keyword evidence="1" id="KW-0732">Signal</keyword>
<sequence>MKINIYATSDVHGHIYPYDYAANCSLNHSLAHIYSCYEEDKTEYKLIVDNGDIIQGNFAELFIDEVPNPVVNVMNNMNYSIWNMGNHEFNFSFPKLKKIISNFNGTALMANSNSAFFNKYKTVKIGGIKISFIGINTVLINEFEKEESLAGLVIENPVPILNKLIKELANESDILIGMFHMGLQDENSVPNSGLYSVLDNINSPQLFDVIVCGHTHKDIEELFYKNILITETSAYANTVSKIELEFDEKKLINKNSKLVDLSNFNPSEKILKLYEPYHKKILEYTNETIGYVSGIVGNFNYDLEDNPLNHLLTEIMLQNSKADVVAFQIDNKNAVLKNGPLKRYNMAKLYSYDGGEVTSYKITGLDLKTYIIWSYDYFDYSEDTNSISVNEKRALFKYKTLDVFGNINYAIDLKKQGQHRLIELKYLNGIDVLDSDEIIIGMNEYRMNFLISKKGPLNGKTFDKTASTKYIDKHFHKRGTIRELAEDYFNTLLNKTYIYDNKVNFLIKY</sequence>
<keyword evidence="6" id="KW-1185">Reference proteome</keyword>
<dbReference type="Pfam" id="PF00149">
    <property type="entry name" value="Metallophos"/>
    <property type="match status" value="1"/>
</dbReference>
<reference evidence="5 6" key="1">
    <citation type="submission" date="2016-11" db="EMBL/GenBank/DDBJ databases">
        <authorList>
            <person name="Jaros S."/>
            <person name="Januszkiewicz K."/>
            <person name="Wedrychowicz H."/>
        </authorList>
    </citation>
    <scope>NUCLEOTIDE SEQUENCE [LARGE SCALE GENOMIC DNA]</scope>
    <source>
        <strain evidence="5 6">DSM 21120</strain>
    </source>
</reference>
<keyword evidence="2" id="KW-0547">Nucleotide-binding</keyword>
<evidence type="ECO:0000259" key="4">
    <source>
        <dbReference type="Pfam" id="PF02872"/>
    </source>
</evidence>